<dbReference type="GO" id="GO:0034456">
    <property type="term" value="C:UTP-C complex"/>
    <property type="evidence" value="ECO:0007669"/>
    <property type="project" value="TreeGrafter"/>
</dbReference>
<comment type="subunit">
    <text evidence="3">Tetramer of two alpha and two beta subunits.</text>
</comment>
<comment type="function">
    <text evidence="2 3">Regulatory subunit of casein kinase II/CK2. As part of the kinase complex regulates the basal catalytic activity of the alpha subunit a constitutively active serine/threonine-protein kinase that phosphorylates a large number of substrates containing acidic residues C-terminal to the phosphorylated serine or threonine.</text>
</comment>
<dbReference type="PANTHER" id="PTHR11740:SF39">
    <property type="entry name" value="CASEIN KINASE II SUBUNIT BETA"/>
    <property type="match status" value="1"/>
</dbReference>
<dbReference type="SUPFAM" id="SSF57798">
    <property type="entry name" value="Casein kinase II beta subunit"/>
    <property type="match status" value="1"/>
</dbReference>
<dbReference type="InterPro" id="IPR035991">
    <property type="entry name" value="Casein_kinase_II_beta-like"/>
</dbReference>
<dbReference type="InterPro" id="IPR016149">
    <property type="entry name" value="Casein_kin_II_reg-sub_N"/>
</dbReference>
<dbReference type="Gene3D" id="2.20.25.20">
    <property type="match status" value="1"/>
</dbReference>
<comment type="similarity">
    <text evidence="1 3">Belongs to the casein kinase 2 subunit beta family.</text>
</comment>
<gene>
    <name evidence="5" type="primary">CKB2</name>
    <name evidence="5" type="ORF">HK103_000250</name>
</gene>
<feature type="region of interest" description="Disordered" evidence="4">
    <location>
        <begin position="207"/>
        <end position="226"/>
    </location>
</feature>
<dbReference type="Pfam" id="PF01214">
    <property type="entry name" value="CK_II_beta"/>
    <property type="match status" value="1"/>
</dbReference>
<evidence type="ECO:0000313" key="6">
    <source>
        <dbReference type="Proteomes" id="UP001210925"/>
    </source>
</evidence>
<evidence type="ECO:0000256" key="2">
    <source>
        <dbReference type="ARBA" id="ARBA00045899"/>
    </source>
</evidence>
<accession>A0AAD5Y5Z7</accession>
<proteinExistence type="inferred from homology"/>
<dbReference type="GO" id="GO:0019887">
    <property type="term" value="F:protein kinase regulator activity"/>
    <property type="evidence" value="ECO:0007669"/>
    <property type="project" value="InterPro"/>
</dbReference>
<dbReference type="EMBL" id="JADGKB010000010">
    <property type="protein sequence ID" value="KAJ3260640.1"/>
    <property type="molecule type" value="Genomic_DNA"/>
</dbReference>
<evidence type="ECO:0000256" key="3">
    <source>
        <dbReference type="RuleBase" id="RU361268"/>
    </source>
</evidence>
<sequence length="226" mass="26394">MDQTMSDEELSESGTSWIDWFLSQKGNELFCAVDEDYILDKFNLAGLNTEVPHYQLAVDLITDSLEEDLQQNVWEIVERSARQLYGLIHARYVLTTKGLTRMAEKFKRKEFGKCPRVLCEDQPVIPVAMIDQPGVKGVKLYCPRCEDVYHPSTKKHYSLIDGAYFTTSLPHLLLQMFPQLMPEKRSERYVPKIFGFRIHSISEEHRKQDAHKEAIEKQKQMMDFEE</sequence>
<keyword evidence="6" id="KW-1185">Reference proteome</keyword>
<dbReference type="GO" id="GO:0005737">
    <property type="term" value="C:cytoplasm"/>
    <property type="evidence" value="ECO:0007669"/>
    <property type="project" value="TreeGrafter"/>
</dbReference>
<dbReference type="GO" id="GO:0006359">
    <property type="term" value="P:regulation of transcription by RNA polymerase III"/>
    <property type="evidence" value="ECO:0007669"/>
    <property type="project" value="TreeGrafter"/>
</dbReference>
<dbReference type="GO" id="GO:0005956">
    <property type="term" value="C:protein kinase CK2 complex"/>
    <property type="evidence" value="ECO:0007669"/>
    <property type="project" value="UniProtKB-UniRule"/>
</dbReference>
<name>A0AAD5Y5Z7_9FUNG</name>
<organism evidence="5 6">
    <name type="scientific">Boothiomyces macroporosus</name>
    <dbReference type="NCBI Taxonomy" id="261099"/>
    <lineage>
        <taxon>Eukaryota</taxon>
        <taxon>Fungi</taxon>
        <taxon>Fungi incertae sedis</taxon>
        <taxon>Chytridiomycota</taxon>
        <taxon>Chytridiomycota incertae sedis</taxon>
        <taxon>Chytridiomycetes</taxon>
        <taxon>Rhizophydiales</taxon>
        <taxon>Terramycetaceae</taxon>
        <taxon>Boothiomyces</taxon>
    </lineage>
</organism>
<comment type="caution">
    <text evidence="5">The sequence shown here is derived from an EMBL/GenBank/DDBJ whole genome shotgun (WGS) entry which is preliminary data.</text>
</comment>
<protein>
    <recommendedName>
        <fullName evidence="3">Casein kinase II subunit beta</fullName>
        <shortName evidence="3">CK II beta</shortName>
    </recommendedName>
</protein>
<dbReference type="PANTHER" id="PTHR11740">
    <property type="entry name" value="CASEIN KINASE II SUBUNIT BETA"/>
    <property type="match status" value="1"/>
</dbReference>
<dbReference type="InterPro" id="IPR000704">
    <property type="entry name" value="Casein_kinase_II_reg-sub"/>
</dbReference>
<dbReference type="Proteomes" id="UP001210925">
    <property type="component" value="Unassembled WGS sequence"/>
</dbReference>
<dbReference type="PRINTS" id="PR00472">
    <property type="entry name" value="CASNKINASEII"/>
</dbReference>
<dbReference type="FunFam" id="1.10.1820.10:FF:000005">
    <property type="entry name" value="Casein kinase II subunit beta"/>
    <property type="match status" value="1"/>
</dbReference>
<dbReference type="SMART" id="SM01085">
    <property type="entry name" value="CK_II_beta"/>
    <property type="match status" value="1"/>
</dbReference>
<evidence type="ECO:0000256" key="4">
    <source>
        <dbReference type="SAM" id="MobiDB-lite"/>
    </source>
</evidence>
<dbReference type="FunFam" id="2.20.25.20:FF:000001">
    <property type="entry name" value="Casein kinase II subunit beta"/>
    <property type="match status" value="1"/>
</dbReference>
<reference evidence="5" key="1">
    <citation type="submission" date="2020-05" db="EMBL/GenBank/DDBJ databases">
        <title>Phylogenomic resolution of chytrid fungi.</title>
        <authorList>
            <person name="Stajich J.E."/>
            <person name="Amses K."/>
            <person name="Simmons R."/>
            <person name="Seto K."/>
            <person name="Myers J."/>
            <person name="Bonds A."/>
            <person name="Quandt C.A."/>
            <person name="Barry K."/>
            <person name="Liu P."/>
            <person name="Grigoriev I."/>
            <person name="Longcore J.E."/>
            <person name="James T.Y."/>
        </authorList>
    </citation>
    <scope>NUCLEOTIDE SEQUENCE</scope>
    <source>
        <strain evidence="5">PLAUS21</strain>
    </source>
</reference>
<evidence type="ECO:0000313" key="5">
    <source>
        <dbReference type="EMBL" id="KAJ3260640.1"/>
    </source>
</evidence>
<evidence type="ECO:0000256" key="1">
    <source>
        <dbReference type="ARBA" id="ARBA00006941"/>
    </source>
</evidence>
<dbReference type="Gene3D" id="1.10.1820.10">
    <property type="entry name" value="protein kinase ck2 holoenzyme, chain C, domain 1"/>
    <property type="match status" value="1"/>
</dbReference>
<dbReference type="AlphaFoldDB" id="A0AAD5Y5Z7"/>